<protein>
    <submittedName>
        <fullName evidence="5">RNA binding protein</fullName>
    </submittedName>
</protein>
<dbReference type="PROSITE" id="PS51295">
    <property type="entry name" value="CRM"/>
    <property type="match status" value="1"/>
</dbReference>
<dbReference type="PANTHER" id="PTHR40065">
    <property type="entry name" value="RNA-BINDING PROTEIN YHBY"/>
    <property type="match status" value="1"/>
</dbReference>
<dbReference type="InterPro" id="IPR035920">
    <property type="entry name" value="YhbY-like_sf"/>
</dbReference>
<dbReference type="AlphaFoldDB" id="A0A654KFH8"/>
<reference evidence="5 6" key="1">
    <citation type="journal article" date="2011" name="J. Bacteriol.">
        <title>Genome sequence of Taylorella equigenitalis MCE9, the causative agent of contagious equine metritis.</title>
        <authorList>
            <person name="Hebert L."/>
            <person name="Moumen B."/>
            <person name="Duquesne F."/>
            <person name="Breuil M.F."/>
            <person name="Laugier C."/>
            <person name="Batto J.M."/>
            <person name="Renault P."/>
            <person name="Petry S."/>
        </authorList>
    </citation>
    <scope>NUCLEOTIDE SEQUENCE [LARGE SCALE GENOMIC DNA]</scope>
    <source>
        <strain evidence="5 6">MCE9</strain>
    </source>
</reference>
<dbReference type="GO" id="GO:0003723">
    <property type="term" value="F:RNA binding"/>
    <property type="evidence" value="ECO:0007669"/>
    <property type="project" value="UniProtKB-UniRule"/>
</dbReference>
<dbReference type="KEGG" id="teq:TEQUI_0235"/>
<dbReference type="Gene3D" id="3.30.110.60">
    <property type="entry name" value="YhbY-like"/>
    <property type="match status" value="1"/>
</dbReference>
<evidence type="ECO:0000256" key="3">
    <source>
        <dbReference type="SAM" id="MobiDB-lite"/>
    </source>
</evidence>
<keyword evidence="1 2" id="KW-0694">RNA-binding</keyword>
<dbReference type="InterPro" id="IPR017924">
    <property type="entry name" value="RNA-binding_YhbY"/>
</dbReference>
<dbReference type="NCBIfam" id="TIGR00253">
    <property type="entry name" value="RNA_bind_YhbY"/>
    <property type="match status" value="1"/>
</dbReference>
<dbReference type="Pfam" id="PF01985">
    <property type="entry name" value="CRS1_YhbY"/>
    <property type="match status" value="1"/>
</dbReference>
<dbReference type="PANTHER" id="PTHR40065:SF3">
    <property type="entry name" value="RNA-BINDING PROTEIN YHBY"/>
    <property type="match status" value="1"/>
</dbReference>
<dbReference type="InterPro" id="IPR001890">
    <property type="entry name" value="RNA-binding_CRM"/>
</dbReference>
<feature type="compositionally biased region" description="Basic and acidic residues" evidence="3">
    <location>
        <begin position="109"/>
        <end position="121"/>
    </location>
</feature>
<feature type="compositionally biased region" description="Low complexity" evidence="3">
    <location>
        <begin position="144"/>
        <end position="156"/>
    </location>
</feature>
<dbReference type="EMBL" id="CP002456">
    <property type="protein sequence ID" value="ADU91187.1"/>
    <property type="molecule type" value="Genomic_DNA"/>
</dbReference>
<evidence type="ECO:0000256" key="1">
    <source>
        <dbReference type="ARBA" id="ARBA00022884"/>
    </source>
</evidence>
<organism evidence="5 6">
    <name type="scientific">Taylorella equigenitalis (strain MCE9)</name>
    <dbReference type="NCBI Taxonomy" id="937774"/>
    <lineage>
        <taxon>Bacteria</taxon>
        <taxon>Pseudomonadati</taxon>
        <taxon>Pseudomonadota</taxon>
        <taxon>Betaproteobacteria</taxon>
        <taxon>Burkholderiales</taxon>
        <taxon>Alcaligenaceae</taxon>
        <taxon>Taylorella</taxon>
    </lineage>
</organism>
<name>A0A654KFH8_TAYEM</name>
<evidence type="ECO:0000259" key="4">
    <source>
        <dbReference type="PROSITE" id="PS51295"/>
    </source>
</evidence>
<proteinExistence type="predicted"/>
<evidence type="ECO:0000313" key="5">
    <source>
        <dbReference type="EMBL" id="ADU91187.1"/>
    </source>
</evidence>
<sequence length="191" mass="20922">MNIENSNQKLSSKERSLLRSNAHNLKPVVMIGDNGLTETVIKEIDQNLNSHGLIKIKISGDDKEYRLNIATEINQKLGSELVSHLGKIITLYRPNEEYKSLLKKSKPRQASERLPNEEYTPKKLAAVGKKSLTTVSKGGKAKSKPASTAGKPAPKSAKSKSAKPNTSSLKPSIPRKRGSSLTLRAGRRSRV</sequence>
<dbReference type="SUPFAM" id="SSF75471">
    <property type="entry name" value="YhbY-like"/>
    <property type="match status" value="1"/>
</dbReference>
<feature type="domain" description="CRM" evidence="4">
    <location>
        <begin position="8"/>
        <end position="104"/>
    </location>
</feature>
<gene>
    <name evidence="5" type="ordered locus">TEQUI_0235</name>
</gene>
<accession>A0A654KFH8</accession>
<dbReference type="Proteomes" id="UP000007472">
    <property type="component" value="Chromosome"/>
</dbReference>
<evidence type="ECO:0000313" key="6">
    <source>
        <dbReference type="Proteomes" id="UP000007472"/>
    </source>
</evidence>
<dbReference type="InterPro" id="IPR051925">
    <property type="entry name" value="RNA-binding_domain"/>
</dbReference>
<feature type="region of interest" description="Disordered" evidence="3">
    <location>
        <begin position="103"/>
        <end position="191"/>
    </location>
</feature>
<dbReference type="SMART" id="SM01103">
    <property type="entry name" value="CRS1_YhbY"/>
    <property type="match status" value="1"/>
</dbReference>
<evidence type="ECO:0000256" key="2">
    <source>
        <dbReference type="PROSITE-ProRule" id="PRU00626"/>
    </source>
</evidence>